<gene>
    <name evidence="1" type="ORF">H3H32_10960</name>
</gene>
<proteinExistence type="predicted"/>
<dbReference type="KEGG" id="sfol:H3H32_10960"/>
<keyword evidence="2" id="KW-1185">Reference proteome</keyword>
<accession>A0A7G5H2M1</accession>
<evidence type="ECO:0000313" key="1">
    <source>
        <dbReference type="EMBL" id="QMW05363.1"/>
    </source>
</evidence>
<protein>
    <submittedName>
        <fullName evidence="1">Uncharacterized protein</fullName>
    </submittedName>
</protein>
<dbReference type="RefSeq" id="WP_182462709.1">
    <property type="nucleotide sequence ID" value="NZ_CP059732.1"/>
</dbReference>
<dbReference type="Proteomes" id="UP000515369">
    <property type="component" value="Chromosome"/>
</dbReference>
<sequence>MTHKELVKAAYRWVLGSTSCGMAIRELASGARNGEYPDVIGFGAGMSVLVECKASRSDFFADRKKLFRQYPEMGMGTYRFYCCPTGLLTVEDLPEKWGLIYVNEKGKNRTIFNPYNGNKSDYSNVWSNGFVANIRAEQGIMYSVLRRLHKSGHVESIYRNGYEDVEDLRQESLLTTPEALANEKR</sequence>
<name>A0A7G5H2M1_9BACT</name>
<dbReference type="AlphaFoldDB" id="A0A7G5H2M1"/>
<reference evidence="1 2" key="1">
    <citation type="submission" date="2020-07" db="EMBL/GenBank/DDBJ databases">
        <title>Spirosoma foliorum sp. nov., isolated from the leaves on the Nejang mountain Korea, Republic of.</title>
        <authorList>
            <person name="Ho H."/>
            <person name="Lee Y.-J."/>
            <person name="Nurcahyanto D.-A."/>
            <person name="Kim S.-G."/>
        </authorList>
    </citation>
    <scope>NUCLEOTIDE SEQUENCE [LARGE SCALE GENOMIC DNA]</scope>
    <source>
        <strain evidence="1 2">PL0136</strain>
    </source>
</reference>
<organism evidence="1 2">
    <name type="scientific">Spirosoma foliorum</name>
    <dbReference type="NCBI Taxonomy" id="2710596"/>
    <lineage>
        <taxon>Bacteria</taxon>
        <taxon>Pseudomonadati</taxon>
        <taxon>Bacteroidota</taxon>
        <taxon>Cytophagia</taxon>
        <taxon>Cytophagales</taxon>
        <taxon>Cytophagaceae</taxon>
        <taxon>Spirosoma</taxon>
    </lineage>
</organism>
<evidence type="ECO:0000313" key="2">
    <source>
        <dbReference type="Proteomes" id="UP000515369"/>
    </source>
</evidence>
<dbReference type="EMBL" id="CP059732">
    <property type="protein sequence ID" value="QMW05363.1"/>
    <property type="molecule type" value="Genomic_DNA"/>
</dbReference>